<comment type="caution">
    <text evidence="2">The sequence shown here is derived from an EMBL/GenBank/DDBJ whole genome shotgun (WGS) entry which is preliminary data.</text>
</comment>
<evidence type="ECO:0000313" key="3">
    <source>
        <dbReference type="Proteomes" id="UP001160483"/>
    </source>
</evidence>
<proteinExistence type="predicted"/>
<name>A0AAU9KZT4_9STRA</name>
<dbReference type="EMBL" id="CAKKTJ010000321">
    <property type="protein sequence ID" value="CAH0479812.1"/>
    <property type="molecule type" value="Genomic_DNA"/>
</dbReference>
<gene>
    <name evidence="2" type="ORF">PBS003_LOCUS6443</name>
</gene>
<reference evidence="2" key="1">
    <citation type="submission" date="2021-11" db="EMBL/GenBank/DDBJ databases">
        <authorList>
            <person name="Islam A."/>
            <person name="Islam S."/>
            <person name="Flora M.S."/>
            <person name="Rahman M."/>
            <person name="Ziaur R.M."/>
            <person name="Epstein J.H."/>
            <person name="Hassan M."/>
            <person name="Klassen M."/>
            <person name="Woodard K."/>
            <person name="Webb A."/>
            <person name="Webby R.J."/>
            <person name="El Zowalaty M.E."/>
        </authorList>
    </citation>
    <scope>NUCLEOTIDE SEQUENCE</scope>
    <source>
        <strain evidence="2">Pbs3</strain>
    </source>
</reference>
<evidence type="ECO:0000256" key="1">
    <source>
        <dbReference type="SAM" id="MobiDB-lite"/>
    </source>
</evidence>
<feature type="region of interest" description="Disordered" evidence="1">
    <location>
        <begin position="11"/>
        <end position="38"/>
    </location>
</feature>
<dbReference type="AlphaFoldDB" id="A0AAU9KZT4"/>
<protein>
    <submittedName>
        <fullName evidence="2">Uncharacterized protein</fullName>
    </submittedName>
</protein>
<accession>A0AAU9KZT4</accession>
<evidence type="ECO:0000313" key="2">
    <source>
        <dbReference type="EMBL" id="CAH0479812.1"/>
    </source>
</evidence>
<dbReference type="Proteomes" id="UP001160483">
    <property type="component" value="Unassembled WGS sequence"/>
</dbReference>
<sequence length="85" mass="9055">MVVTEPPLLAEGMSSSSVSDVPVSRIGSRRSPHRDIDVASPPCTVAEITSLSALPWKDFIRALNAGDIKQICIVPIAVSITEEIL</sequence>
<organism evidence="2 3">
    <name type="scientific">Peronospora belbahrii</name>
    <dbReference type="NCBI Taxonomy" id="622444"/>
    <lineage>
        <taxon>Eukaryota</taxon>
        <taxon>Sar</taxon>
        <taxon>Stramenopiles</taxon>
        <taxon>Oomycota</taxon>
        <taxon>Peronosporomycetes</taxon>
        <taxon>Peronosporales</taxon>
        <taxon>Peronosporaceae</taxon>
        <taxon>Peronospora</taxon>
    </lineage>
</organism>
<feature type="compositionally biased region" description="Low complexity" evidence="1">
    <location>
        <begin position="14"/>
        <end position="24"/>
    </location>
</feature>